<evidence type="ECO:0000313" key="2">
    <source>
        <dbReference type="Proteomes" id="UP000450012"/>
    </source>
</evidence>
<protein>
    <submittedName>
        <fullName evidence="1">Uncharacterized protein</fullName>
    </submittedName>
</protein>
<comment type="caution">
    <text evidence="1">The sequence shown here is derived from an EMBL/GenBank/DDBJ whole genome shotgun (WGS) entry which is preliminary data.</text>
</comment>
<reference evidence="1 2" key="1">
    <citation type="submission" date="2019-12" db="EMBL/GenBank/DDBJ databases">
        <title>Novel species isolated from a subtropical stream in China.</title>
        <authorList>
            <person name="Lu H."/>
        </authorList>
    </citation>
    <scope>NUCLEOTIDE SEQUENCE [LARGE SCALE GENOMIC DNA]</scope>
    <source>
        <strain evidence="1 2">FT55W</strain>
    </source>
</reference>
<accession>A0A7X4GWL9</accession>
<gene>
    <name evidence="1" type="ORF">GTP45_27385</name>
</gene>
<proteinExistence type="predicted"/>
<organism evidence="1 2">
    <name type="scientific">Duganella rivi</name>
    <dbReference type="NCBI Taxonomy" id="2666083"/>
    <lineage>
        <taxon>Bacteria</taxon>
        <taxon>Pseudomonadati</taxon>
        <taxon>Pseudomonadota</taxon>
        <taxon>Betaproteobacteria</taxon>
        <taxon>Burkholderiales</taxon>
        <taxon>Oxalobacteraceae</taxon>
        <taxon>Telluria group</taxon>
        <taxon>Duganella</taxon>
    </lineage>
</organism>
<sequence length="98" mass="11242">MSVGYAAPIDAAQFFGEFTPAPVTPLDDLAREYYERTEAYDRTVCTGPIRDGSIMPATAREQSLINRHATDLLRELRQRAERLGYTRNDLRQAMRNYK</sequence>
<dbReference type="AlphaFoldDB" id="A0A7X4GWL9"/>
<keyword evidence="2" id="KW-1185">Reference proteome</keyword>
<dbReference type="EMBL" id="WWCK01000011">
    <property type="protein sequence ID" value="MYM70505.1"/>
    <property type="molecule type" value="Genomic_DNA"/>
</dbReference>
<name>A0A7X4GWL9_9BURK</name>
<dbReference type="Proteomes" id="UP000450012">
    <property type="component" value="Unassembled WGS sequence"/>
</dbReference>
<evidence type="ECO:0000313" key="1">
    <source>
        <dbReference type="EMBL" id="MYM70505.1"/>
    </source>
</evidence>